<keyword evidence="3" id="KW-1185">Reference proteome</keyword>
<gene>
    <name evidence="2" type="ORF">AXG93_3114s1030</name>
</gene>
<organism evidence="2 3">
    <name type="scientific">Marchantia polymorpha subsp. ruderalis</name>
    <dbReference type="NCBI Taxonomy" id="1480154"/>
    <lineage>
        <taxon>Eukaryota</taxon>
        <taxon>Viridiplantae</taxon>
        <taxon>Streptophyta</taxon>
        <taxon>Embryophyta</taxon>
        <taxon>Marchantiophyta</taxon>
        <taxon>Marchantiopsida</taxon>
        <taxon>Marchantiidae</taxon>
        <taxon>Marchantiales</taxon>
        <taxon>Marchantiaceae</taxon>
        <taxon>Marchantia</taxon>
    </lineage>
</organism>
<reference evidence="2" key="1">
    <citation type="submission" date="2016-03" db="EMBL/GenBank/DDBJ databases">
        <title>Mechanisms controlling the formation of the plant cell surface in tip-growing cells are functionally conserved among land plants.</title>
        <authorList>
            <person name="Honkanen S."/>
            <person name="Jones V.A."/>
            <person name="Morieri G."/>
            <person name="Champion C."/>
            <person name="Hetherington A.J."/>
            <person name="Kelly S."/>
            <person name="Saint-Marcoux D."/>
            <person name="Proust H."/>
            <person name="Prescott H."/>
            <person name="Dolan L."/>
        </authorList>
    </citation>
    <scope>NUCLEOTIDE SEQUENCE [LARGE SCALE GENOMIC DNA]</scope>
    <source>
        <tissue evidence="2">Whole gametophyte</tissue>
    </source>
</reference>
<feature type="region of interest" description="Disordered" evidence="1">
    <location>
        <begin position="23"/>
        <end position="48"/>
    </location>
</feature>
<dbReference type="EMBL" id="LVLJ01001478">
    <property type="protein sequence ID" value="OAE29261.1"/>
    <property type="molecule type" value="Genomic_DNA"/>
</dbReference>
<sequence length="116" mass="13193">MDAEADILVRAQEQQKDVELCAVDDPAAKTPNRNEEDQGYEEALERKTKQSLNYAPPEYFEFFERNSTLEALIDGHTKNGHNEGVELLLELEADASIVETNRRTCLHYGILITILQ</sequence>
<proteinExistence type="predicted"/>
<dbReference type="AlphaFoldDB" id="A0A176W9K8"/>
<evidence type="ECO:0000313" key="3">
    <source>
        <dbReference type="Proteomes" id="UP000077202"/>
    </source>
</evidence>
<dbReference type="Proteomes" id="UP000077202">
    <property type="component" value="Unassembled WGS sequence"/>
</dbReference>
<accession>A0A176W9K8</accession>
<comment type="caution">
    <text evidence="2">The sequence shown here is derived from an EMBL/GenBank/DDBJ whole genome shotgun (WGS) entry which is preliminary data.</text>
</comment>
<name>A0A176W9K8_MARPO</name>
<evidence type="ECO:0000256" key="1">
    <source>
        <dbReference type="SAM" id="MobiDB-lite"/>
    </source>
</evidence>
<protein>
    <submittedName>
        <fullName evidence="2">Uncharacterized protein</fullName>
    </submittedName>
</protein>
<evidence type="ECO:0000313" key="2">
    <source>
        <dbReference type="EMBL" id="OAE29261.1"/>
    </source>
</evidence>